<accession>A0A2P2J3G9</accession>
<name>A0A2P2J3G9_RHIMU</name>
<proteinExistence type="predicted"/>
<organism evidence="1">
    <name type="scientific">Rhizophora mucronata</name>
    <name type="common">Asiatic mangrove</name>
    <dbReference type="NCBI Taxonomy" id="61149"/>
    <lineage>
        <taxon>Eukaryota</taxon>
        <taxon>Viridiplantae</taxon>
        <taxon>Streptophyta</taxon>
        <taxon>Embryophyta</taxon>
        <taxon>Tracheophyta</taxon>
        <taxon>Spermatophyta</taxon>
        <taxon>Magnoliopsida</taxon>
        <taxon>eudicotyledons</taxon>
        <taxon>Gunneridae</taxon>
        <taxon>Pentapetalae</taxon>
        <taxon>rosids</taxon>
        <taxon>fabids</taxon>
        <taxon>Malpighiales</taxon>
        <taxon>Rhizophoraceae</taxon>
        <taxon>Rhizophora</taxon>
    </lineage>
</organism>
<evidence type="ECO:0000313" key="1">
    <source>
        <dbReference type="EMBL" id="MBW87995.1"/>
    </source>
</evidence>
<protein>
    <submittedName>
        <fullName evidence="1">Uncharacterized protein LOC105139562</fullName>
    </submittedName>
</protein>
<dbReference type="EMBL" id="GGEC01007512">
    <property type="protein sequence ID" value="MBW87995.1"/>
    <property type="molecule type" value="Transcribed_RNA"/>
</dbReference>
<sequence>MLLVSFPPPCIR</sequence>
<reference evidence="1" key="1">
    <citation type="submission" date="2018-02" db="EMBL/GenBank/DDBJ databases">
        <title>Rhizophora mucronata_Transcriptome.</title>
        <authorList>
            <person name="Meera S.P."/>
            <person name="Sreeshan A."/>
            <person name="Augustine A."/>
        </authorList>
    </citation>
    <scope>NUCLEOTIDE SEQUENCE</scope>
    <source>
        <tissue evidence="1">Leaf</tissue>
    </source>
</reference>